<gene>
    <name evidence="1" type="ORF">FLACOL_02143</name>
</gene>
<organism evidence="1 2">
    <name type="scientific">Flavobacterium columnare</name>
    <dbReference type="NCBI Taxonomy" id="996"/>
    <lineage>
        <taxon>Bacteria</taxon>
        <taxon>Pseudomonadati</taxon>
        <taxon>Bacteroidota</taxon>
        <taxon>Flavobacteriia</taxon>
        <taxon>Flavobacteriales</taxon>
        <taxon>Flavobacteriaceae</taxon>
        <taxon>Flavobacterium</taxon>
    </lineage>
</organism>
<dbReference type="Proteomes" id="UP000238180">
    <property type="component" value="Unassembled WGS sequence"/>
</dbReference>
<accession>A0A2N9PCQ6</accession>
<name>A0A2N9PCQ6_9FLAO</name>
<protein>
    <submittedName>
        <fullName evidence="1">Uncharacterized protein</fullName>
    </submittedName>
</protein>
<sequence>MTYGGYKYSKSHKGSSTIVTQSDLGLVLPATGEIDLMKYYSQYYDISRTIVAKEDLLSLIWLSKIKIK</sequence>
<proteinExistence type="predicted"/>
<evidence type="ECO:0000313" key="2">
    <source>
        <dbReference type="Proteomes" id="UP000238180"/>
    </source>
</evidence>
<reference evidence="1 2" key="1">
    <citation type="submission" date="2018-02" db="EMBL/GenBank/DDBJ databases">
        <authorList>
            <person name="Cohen D.B."/>
            <person name="Kent A.D."/>
        </authorList>
    </citation>
    <scope>NUCLEOTIDE SEQUENCE [LARGE SCALE GENOMIC DNA]</scope>
    <source>
        <strain evidence="1">CIP109753</strain>
    </source>
</reference>
<dbReference type="EMBL" id="OLKH01000116">
    <property type="protein sequence ID" value="SPE78128.1"/>
    <property type="molecule type" value="Genomic_DNA"/>
</dbReference>
<dbReference type="AlphaFoldDB" id="A0A2N9PCQ6"/>
<evidence type="ECO:0000313" key="1">
    <source>
        <dbReference type="EMBL" id="SPE78128.1"/>
    </source>
</evidence>